<proteinExistence type="predicted"/>
<evidence type="ECO:0000313" key="1">
    <source>
        <dbReference type="EMBL" id="WQH06047.1"/>
    </source>
</evidence>
<gene>
    <name evidence="1" type="ORF">SR858_06845</name>
</gene>
<sequence length="56" mass="6323">MAAAVNFNNNKRITRPVLSHGAAIAVKLRPARRWRTVKHHVDRIANDVELSSTLHL</sequence>
<keyword evidence="2" id="KW-1185">Reference proteome</keyword>
<protein>
    <submittedName>
        <fullName evidence="1">Uncharacterized protein</fullName>
    </submittedName>
</protein>
<reference evidence="1 2" key="1">
    <citation type="submission" date="2023-11" db="EMBL/GenBank/DDBJ databases">
        <title>MicrobeMod: A computational toolkit for identifying prokaryotic methylation and restriction-modification with nanopore sequencing.</title>
        <authorList>
            <person name="Crits-Christoph A."/>
            <person name="Kang S.C."/>
            <person name="Lee H."/>
            <person name="Ostrov N."/>
        </authorList>
    </citation>
    <scope>NUCLEOTIDE SEQUENCE [LARGE SCALE GENOMIC DNA]</scope>
    <source>
        <strain evidence="1 2">ATCC 25935</strain>
    </source>
</reference>
<evidence type="ECO:0000313" key="2">
    <source>
        <dbReference type="Proteomes" id="UP001326110"/>
    </source>
</evidence>
<dbReference type="GeneID" id="43167001"/>
<accession>A0ABZ0Y3K1</accession>
<dbReference type="EMBL" id="CP140152">
    <property type="protein sequence ID" value="WQH06047.1"/>
    <property type="molecule type" value="Genomic_DNA"/>
</dbReference>
<dbReference type="RefSeq" id="WP_157094834.1">
    <property type="nucleotide sequence ID" value="NZ_CP140152.1"/>
</dbReference>
<name>A0ABZ0Y3K1_9BURK</name>
<organism evidence="1 2">
    <name type="scientific">Duganella zoogloeoides</name>
    <dbReference type="NCBI Taxonomy" id="75659"/>
    <lineage>
        <taxon>Bacteria</taxon>
        <taxon>Pseudomonadati</taxon>
        <taxon>Pseudomonadota</taxon>
        <taxon>Betaproteobacteria</taxon>
        <taxon>Burkholderiales</taxon>
        <taxon>Oxalobacteraceae</taxon>
        <taxon>Telluria group</taxon>
        <taxon>Duganella</taxon>
    </lineage>
</organism>
<dbReference type="Proteomes" id="UP001326110">
    <property type="component" value="Chromosome"/>
</dbReference>